<comment type="caution">
    <text evidence="2">The sequence shown here is derived from an EMBL/GenBank/DDBJ whole genome shotgun (WGS) entry which is preliminary data.</text>
</comment>
<accession>A0A2W4Q8P4</accession>
<sequence>MKLLIDMNLSPSWVQTFQTQAIEAIHWSMVGEPNATDKTIFAWAGKHGYIVFTHDLDFGSILSATGSTKPSVIQVRTQHVTPNYLGEIVLSALRQFEDILIQGALITIDEEKIRARILPLTGRYH</sequence>
<organism evidence="2 3">
    <name type="scientific">Candidatus Methylumidiphilus alinenensis</name>
    <dbReference type="NCBI Taxonomy" id="2202197"/>
    <lineage>
        <taxon>Bacteria</taxon>
        <taxon>Pseudomonadati</taxon>
        <taxon>Pseudomonadota</taxon>
        <taxon>Gammaproteobacteria</taxon>
        <taxon>Methylococcales</taxon>
        <taxon>Candidatus Methylumidiphilus</taxon>
    </lineage>
</organism>
<dbReference type="EMBL" id="QJPH01000592">
    <property type="protein sequence ID" value="PZN68895.1"/>
    <property type="molecule type" value="Genomic_DNA"/>
</dbReference>
<gene>
    <name evidence="2" type="ORF">DM484_30770</name>
</gene>
<dbReference type="AlphaFoldDB" id="A0A2W4Q8P4"/>
<dbReference type="InterPro" id="IPR041049">
    <property type="entry name" value="DUF5615"/>
</dbReference>
<evidence type="ECO:0000313" key="2">
    <source>
        <dbReference type="EMBL" id="PZN68895.1"/>
    </source>
</evidence>
<dbReference type="Pfam" id="PF18480">
    <property type="entry name" value="DUF5615"/>
    <property type="match status" value="1"/>
</dbReference>
<evidence type="ECO:0000259" key="1">
    <source>
        <dbReference type="Pfam" id="PF18480"/>
    </source>
</evidence>
<proteinExistence type="predicted"/>
<dbReference type="Proteomes" id="UP000249396">
    <property type="component" value="Unassembled WGS sequence"/>
</dbReference>
<reference evidence="2 3" key="1">
    <citation type="journal article" date="2018" name="Aquat. Microb. Ecol.">
        <title>Gammaproteobacterial methanotrophs dominate.</title>
        <authorList>
            <person name="Rissanen A.J."/>
            <person name="Saarenheimo J."/>
            <person name="Tiirola M."/>
            <person name="Peura S."/>
            <person name="Aalto S.L."/>
            <person name="Karvinen A."/>
            <person name="Nykanen H."/>
        </authorList>
    </citation>
    <scope>NUCLEOTIDE SEQUENCE [LARGE SCALE GENOMIC DNA]</scope>
    <source>
        <strain evidence="2">AMbin10</strain>
    </source>
</reference>
<feature type="domain" description="DUF5615" evidence="1">
    <location>
        <begin position="1"/>
        <end position="110"/>
    </location>
</feature>
<protein>
    <recommendedName>
        <fullName evidence="1">DUF5615 domain-containing protein</fullName>
    </recommendedName>
</protein>
<evidence type="ECO:0000313" key="3">
    <source>
        <dbReference type="Proteomes" id="UP000249396"/>
    </source>
</evidence>
<name>A0A2W4Q8P4_9GAMM</name>